<evidence type="ECO:0000313" key="5">
    <source>
        <dbReference type="Proteomes" id="UP000011087"/>
    </source>
</evidence>
<reference evidence="4" key="3">
    <citation type="submission" date="2015-06" db="UniProtKB">
        <authorList>
            <consortium name="EnsemblProtists"/>
        </authorList>
    </citation>
    <scope>IDENTIFICATION</scope>
</reference>
<dbReference type="GO" id="GO:0051260">
    <property type="term" value="P:protein homooligomerization"/>
    <property type="evidence" value="ECO:0007669"/>
    <property type="project" value="InterPro"/>
</dbReference>
<feature type="region of interest" description="Disordered" evidence="1">
    <location>
        <begin position="26"/>
        <end position="52"/>
    </location>
</feature>
<reference evidence="3 5" key="1">
    <citation type="journal article" date="2012" name="Nature">
        <title>Algal genomes reveal evolutionary mosaicism and the fate of nucleomorphs.</title>
        <authorList>
            <consortium name="DOE Joint Genome Institute"/>
            <person name="Curtis B.A."/>
            <person name="Tanifuji G."/>
            <person name="Burki F."/>
            <person name="Gruber A."/>
            <person name="Irimia M."/>
            <person name="Maruyama S."/>
            <person name="Arias M.C."/>
            <person name="Ball S.G."/>
            <person name="Gile G.H."/>
            <person name="Hirakawa Y."/>
            <person name="Hopkins J.F."/>
            <person name="Kuo A."/>
            <person name="Rensing S.A."/>
            <person name="Schmutz J."/>
            <person name="Symeonidi A."/>
            <person name="Elias M."/>
            <person name="Eveleigh R.J."/>
            <person name="Herman E.K."/>
            <person name="Klute M.J."/>
            <person name="Nakayama T."/>
            <person name="Obornik M."/>
            <person name="Reyes-Prieto A."/>
            <person name="Armbrust E.V."/>
            <person name="Aves S.J."/>
            <person name="Beiko R.G."/>
            <person name="Coutinho P."/>
            <person name="Dacks J.B."/>
            <person name="Durnford D.G."/>
            <person name="Fast N.M."/>
            <person name="Green B.R."/>
            <person name="Grisdale C.J."/>
            <person name="Hempel F."/>
            <person name="Henrissat B."/>
            <person name="Hoppner M.P."/>
            <person name="Ishida K."/>
            <person name="Kim E."/>
            <person name="Koreny L."/>
            <person name="Kroth P.G."/>
            <person name="Liu Y."/>
            <person name="Malik S.B."/>
            <person name="Maier U.G."/>
            <person name="McRose D."/>
            <person name="Mock T."/>
            <person name="Neilson J.A."/>
            <person name="Onodera N.T."/>
            <person name="Poole A.M."/>
            <person name="Pritham E.J."/>
            <person name="Richards T.A."/>
            <person name="Rocap G."/>
            <person name="Roy S.W."/>
            <person name="Sarai C."/>
            <person name="Schaack S."/>
            <person name="Shirato S."/>
            <person name="Slamovits C.H."/>
            <person name="Spencer D.F."/>
            <person name="Suzuki S."/>
            <person name="Worden A.Z."/>
            <person name="Zauner S."/>
            <person name="Barry K."/>
            <person name="Bell C."/>
            <person name="Bharti A.K."/>
            <person name="Crow J.A."/>
            <person name="Grimwood J."/>
            <person name="Kramer R."/>
            <person name="Lindquist E."/>
            <person name="Lucas S."/>
            <person name="Salamov A."/>
            <person name="McFadden G.I."/>
            <person name="Lane C.E."/>
            <person name="Keeling P.J."/>
            <person name="Gray M.W."/>
            <person name="Grigoriev I.V."/>
            <person name="Archibald J.M."/>
        </authorList>
    </citation>
    <scope>NUCLEOTIDE SEQUENCE</scope>
    <source>
        <strain evidence="3 5">CCMP2712</strain>
    </source>
</reference>
<keyword evidence="5" id="KW-1185">Reference proteome</keyword>
<sequence length="436" mass="48505">MNTTELFGKIHHSIDEYRKPIIECQKDSSEHDPHGPQHEDGSDTCDSHKSSTSGHSTETIILDASGTLIKVAVSTLEKFGPDSVLGRLVSERWRQWNDPIFIDIDPDHLKAILYCYRYARLPSTVNDDIIPVLDAYGLSDFIEPADKLETVADKIDYANDLASGWAQEYIDLEILKVGCLVGLPATSDGPISLSKNRHVIELAGSERVVICTEDEQNVFLLDLARDALEKMKVRTIPAYINCVLPHLRKTLRGYGVHADVVKRAAPPGSNARRSSYLVLELSPLPVALNIQDRVLGAINTAVEWAKPYMDLELTILGCVLSKNDCGGLPVIEMGSHKHVVCIYERSFALLPGNCESPEPEDADADYAIFVPEINEALFQLNVFSMHTYLTYILPLLSKVMQECGVTINHEVKNCKPPSFPGSTQYQYVLLEYTTLH</sequence>
<dbReference type="InterPro" id="IPR011333">
    <property type="entry name" value="SKP1/BTB/POZ_sf"/>
</dbReference>
<dbReference type="EnsemblProtists" id="EKX36689">
    <property type="protein sequence ID" value="EKX36689"/>
    <property type="gene ID" value="GUITHDRAFT_117115"/>
</dbReference>
<dbReference type="Pfam" id="PF02214">
    <property type="entry name" value="BTB_2"/>
    <property type="match status" value="1"/>
</dbReference>
<evidence type="ECO:0000256" key="1">
    <source>
        <dbReference type="SAM" id="MobiDB-lite"/>
    </source>
</evidence>
<dbReference type="HOGENOM" id="CLU_629218_0_0_1"/>
<proteinExistence type="predicted"/>
<evidence type="ECO:0000259" key="2">
    <source>
        <dbReference type="Pfam" id="PF02214"/>
    </source>
</evidence>
<dbReference type="RefSeq" id="XP_005823669.1">
    <property type="nucleotide sequence ID" value="XM_005823612.1"/>
</dbReference>
<organism evidence="3">
    <name type="scientific">Guillardia theta (strain CCMP2712)</name>
    <name type="common">Cryptophyte</name>
    <dbReference type="NCBI Taxonomy" id="905079"/>
    <lineage>
        <taxon>Eukaryota</taxon>
        <taxon>Cryptophyceae</taxon>
        <taxon>Pyrenomonadales</taxon>
        <taxon>Geminigeraceae</taxon>
        <taxon>Guillardia</taxon>
    </lineage>
</organism>
<dbReference type="Proteomes" id="UP000011087">
    <property type="component" value="Unassembled WGS sequence"/>
</dbReference>
<protein>
    <recommendedName>
        <fullName evidence="2">Potassium channel tetramerisation-type BTB domain-containing protein</fullName>
    </recommendedName>
</protein>
<feature type="domain" description="Potassium channel tetramerisation-type BTB" evidence="2">
    <location>
        <begin position="60"/>
        <end position="126"/>
    </location>
</feature>
<dbReference type="AlphaFoldDB" id="L1ILB6"/>
<dbReference type="SUPFAM" id="SSF54695">
    <property type="entry name" value="POZ domain"/>
    <property type="match status" value="1"/>
</dbReference>
<feature type="compositionally biased region" description="Basic and acidic residues" evidence="1">
    <location>
        <begin position="26"/>
        <end position="49"/>
    </location>
</feature>
<accession>L1ILB6</accession>
<dbReference type="PaxDb" id="55529-EKX36689"/>
<evidence type="ECO:0000313" key="4">
    <source>
        <dbReference type="EnsemblProtists" id="EKX36689"/>
    </source>
</evidence>
<dbReference type="InterPro" id="IPR003131">
    <property type="entry name" value="T1-type_BTB"/>
</dbReference>
<name>L1ILB6_GUITC</name>
<dbReference type="GeneID" id="17293429"/>
<gene>
    <name evidence="3" type="ORF">GUITHDRAFT_117115</name>
</gene>
<dbReference type="Gene3D" id="3.30.710.10">
    <property type="entry name" value="Potassium Channel Kv1.1, Chain A"/>
    <property type="match status" value="1"/>
</dbReference>
<evidence type="ECO:0000313" key="3">
    <source>
        <dbReference type="EMBL" id="EKX36689.1"/>
    </source>
</evidence>
<reference evidence="5" key="2">
    <citation type="submission" date="2012-11" db="EMBL/GenBank/DDBJ databases">
        <authorList>
            <person name="Kuo A."/>
            <person name="Curtis B.A."/>
            <person name="Tanifuji G."/>
            <person name="Burki F."/>
            <person name="Gruber A."/>
            <person name="Irimia M."/>
            <person name="Maruyama S."/>
            <person name="Arias M.C."/>
            <person name="Ball S.G."/>
            <person name="Gile G.H."/>
            <person name="Hirakawa Y."/>
            <person name="Hopkins J.F."/>
            <person name="Rensing S.A."/>
            <person name="Schmutz J."/>
            <person name="Symeonidi A."/>
            <person name="Elias M."/>
            <person name="Eveleigh R.J."/>
            <person name="Herman E.K."/>
            <person name="Klute M.J."/>
            <person name="Nakayama T."/>
            <person name="Obornik M."/>
            <person name="Reyes-Prieto A."/>
            <person name="Armbrust E.V."/>
            <person name="Aves S.J."/>
            <person name="Beiko R.G."/>
            <person name="Coutinho P."/>
            <person name="Dacks J.B."/>
            <person name="Durnford D.G."/>
            <person name="Fast N.M."/>
            <person name="Green B.R."/>
            <person name="Grisdale C."/>
            <person name="Hempe F."/>
            <person name="Henrissat B."/>
            <person name="Hoppner M.P."/>
            <person name="Ishida K.-I."/>
            <person name="Kim E."/>
            <person name="Koreny L."/>
            <person name="Kroth P.G."/>
            <person name="Liu Y."/>
            <person name="Malik S.-B."/>
            <person name="Maier U.G."/>
            <person name="McRose D."/>
            <person name="Mock T."/>
            <person name="Neilson J.A."/>
            <person name="Onodera N.T."/>
            <person name="Poole A.M."/>
            <person name="Pritham E.J."/>
            <person name="Richards T.A."/>
            <person name="Rocap G."/>
            <person name="Roy S.W."/>
            <person name="Sarai C."/>
            <person name="Schaack S."/>
            <person name="Shirato S."/>
            <person name="Slamovits C.H."/>
            <person name="Spencer D.F."/>
            <person name="Suzuki S."/>
            <person name="Worden A.Z."/>
            <person name="Zauner S."/>
            <person name="Barry K."/>
            <person name="Bell C."/>
            <person name="Bharti A.K."/>
            <person name="Crow J.A."/>
            <person name="Grimwood J."/>
            <person name="Kramer R."/>
            <person name="Lindquist E."/>
            <person name="Lucas S."/>
            <person name="Salamov A."/>
            <person name="McFadden G.I."/>
            <person name="Lane C.E."/>
            <person name="Keeling P.J."/>
            <person name="Gray M.W."/>
            <person name="Grigoriev I.V."/>
            <person name="Archibald J.M."/>
        </authorList>
    </citation>
    <scope>NUCLEOTIDE SEQUENCE</scope>
    <source>
        <strain evidence="5">CCMP2712</strain>
    </source>
</reference>
<dbReference type="KEGG" id="gtt:GUITHDRAFT_117115"/>
<dbReference type="EMBL" id="JH993069">
    <property type="protein sequence ID" value="EKX36689.1"/>
    <property type="molecule type" value="Genomic_DNA"/>
</dbReference>